<feature type="compositionally biased region" description="Low complexity" evidence="5">
    <location>
        <begin position="8"/>
        <end position="29"/>
    </location>
</feature>
<dbReference type="EMBL" id="WWEQ01000004">
    <property type="protein sequence ID" value="MYM18747.1"/>
    <property type="molecule type" value="Genomic_DNA"/>
</dbReference>
<evidence type="ECO:0000256" key="6">
    <source>
        <dbReference type="SAM" id="Phobius"/>
    </source>
</evidence>
<evidence type="ECO:0000256" key="3">
    <source>
        <dbReference type="ARBA" id="ARBA00022448"/>
    </source>
</evidence>
<feature type="region of interest" description="Disordered" evidence="5">
    <location>
        <begin position="1"/>
        <end position="29"/>
    </location>
</feature>
<dbReference type="Pfam" id="PF00496">
    <property type="entry name" value="SBP_bac_5"/>
    <property type="match status" value="1"/>
</dbReference>
<dbReference type="GO" id="GO:0042597">
    <property type="term" value="C:periplasmic space"/>
    <property type="evidence" value="ECO:0007669"/>
    <property type="project" value="UniProtKB-ARBA"/>
</dbReference>
<dbReference type="Proteomes" id="UP000469215">
    <property type="component" value="Unassembled WGS sequence"/>
</dbReference>
<evidence type="ECO:0000256" key="5">
    <source>
        <dbReference type="SAM" id="MobiDB-lite"/>
    </source>
</evidence>
<dbReference type="GO" id="GO:1904680">
    <property type="term" value="F:peptide transmembrane transporter activity"/>
    <property type="evidence" value="ECO:0007669"/>
    <property type="project" value="TreeGrafter"/>
</dbReference>
<dbReference type="AlphaFoldDB" id="A0A6N9H3V5"/>
<dbReference type="InterPro" id="IPR030678">
    <property type="entry name" value="Peptide/Ni-bd"/>
</dbReference>
<dbReference type="CDD" id="cd00995">
    <property type="entry name" value="PBP2_NikA_DppA_OppA_like"/>
    <property type="match status" value="1"/>
</dbReference>
<comment type="subcellular location">
    <subcellularLocation>
        <location evidence="1">Cell envelope</location>
    </subcellularLocation>
</comment>
<evidence type="ECO:0000256" key="1">
    <source>
        <dbReference type="ARBA" id="ARBA00004196"/>
    </source>
</evidence>
<evidence type="ECO:0000256" key="2">
    <source>
        <dbReference type="ARBA" id="ARBA00005695"/>
    </source>
</evidence>
<sequence length="635" mass="68876">MPLPSPRTPRSAPRPDTATGPARPGPARALSLRSGLAAAAALALALAAPLASATTASGAASPSETQATAQAQGDVIRVASKGFVDNFNPFTTQYALPIVMLRHTYEYLVGYDQEKGAPTAGIAEKWETSKDGKTWTFHIRPNMQWSDGEPITAADAAYTYNTMLKNPALAASNGAMVKDFAGVDATDDTTFVIRLRRPQAANPGLETAIVPEHVWSKQDPAKFANDKDVVGSGPFVISEYKPNQHITLTANPHFWRGAPKVKGVEFVNYSNPDASVQALKSNEVDLVSGLNPQQFESLQNQDGIATNLGQARRFVSLALNPGAADAKGKRYGTGNAALEDVKVRQAIRRGTDLDALRQQVMRDNAAPALGIIPATWKDWTLAPDDGVKLGYDVEAAKKLLDEAGWKEGEGGIRTKDGKKLSLRFLEDSESTTDQTTADYLVPWMKKIGIDLHVDATDADTQVDRIGKGDYDMYVSPWAVPPDPDYQLQINTCDSRPGEGGNGPTTQDFYCNPKFDELYDRQHVEQDQAKRQELVRQAQRIHYTDSAEIMLWYPKAAEAYRSDRFTGFGKQPTNDGSIVGQAGYWDYYLAEPVGEGSQQSGGMSPGLWIGVGIAVVCGAGGVLYFLRRRSTADERA</sequence>
<dbReference type="InterPro" id="IPR000914">
    <property type="entry name" value="SBP_5_dom"/>
</dbReference>
<name>A0A6N9H3V5_9MICO</name>
<proteinExistence type="inferred from homology"/>
<dbReference type="InterPro" id="IPR039424">
    <property type="entry name" value="SBP_5"/>
</dbReference>
<dbReference type="RefSeq" id="WP_160952185.1">
    <property type="nucleotide sequence ID" value="NZ_WWEQ01000004.1"/>
</dbReference>
<comment type="caution">
    <text evidence="8">The sequence shown here is derived from an EMBL/GenBank/DDBJ whole genome shotgun (WGS) entry which is preliminary data.</text>
</comment>
<evidence type="ECO:0000313" key="8">
    <source>
        <dbReference type="EMBL" id="MYM18747.1"/>
    </source>
</evidence>
<accession>A0A6N9H3V5</accession>
<dbReference type="PIRSF" id="PIRSF002741">
    <property type="entry name" value="MppA"/>
    <property type="match status" value="1"/>
</dbReference>
<dbReference type="PANTHER" id="PTHR30290:SF10">
    <property type="entry name" value="PERIPLASMIC OLIGOPEPTIDE-BINDING PROTEIN-RELATED"/>
    <property type="match status" value="1"/>
</dbReference>
<keyword evidence="6" id="KW-1133">Transmembrane helix</keyword>
<reference evidence="8 9" key="1">
    <citation type="submission" date="2020-01" db="EMBL/GenBank/DDBJ databases">
        <authorList>
            <person name="Deng T."/>
        </authorList>
    </citation>
    <scope>NUCLEOTIDE SEQUENCE [LARGE SCALE GENOMIC DNA]</scope>
    <source>
        <strain evidence="8 9">5221</strain>
    </source>
</reference>
<dbReference type="Gene3D" id="3.40.190.10">
    <property type="entry name" value="Periplasmic binding protein-like II"/>
    <property type="match status" value="1"/>
</dbReference>
<dbReference type="GO" id="GO:0030313">
    <property type="term" value="C:cell envelope"/>
    <property type="evidence" value="ECO:0007669"/>
    <property type="project" value="UniProtKB-SubCell"/>
</dbReference>
<feature type="domain" description="Solute-binding protein family 5" evidence="7">
    <location>
        <begin position="118"/>
        <end position="489"/>
    </location>
</feature>
<gene>
    <name evidence="8" type="ORF">GSY69_01825</name>
</gene>
<comment type="similarity">
    <text evidence="2">Belongs to the bacterial solute-binding protein 5 family.</text>
</comment>
<organism evidence="8 9">
    <name type="scientific">Brevibacterium rongguiense</name>
    <dbReference type="NCBI Taxonomy" id="2695267"/>
    <lineage>
        <taxon>Bacteria</taxon>
        <taxon>Bacillati</taxon>
        <taxon>Actinomycetota</taxon>
        <taxon>Actinomycetes</taxon>
        <taxon>Micrococcales</taxon>
        <taxon>Brevibacteriaceae</taxon>
        <taxon>Brevibacterium</taxon>
    </lineage>
</organism>
<evidence type="ECO:0000256" key="4">
    <source>
        <dbReference type="ARBA" id="ARBA00022729"/>
    </source>
</evidence>
<evidence type="ECO:0000313" key="9">
    <source>
        <dbReference type="Proteomes" id="UP000469215"/>
    </source>
</evidence>
<protein>
    <submittedName>
        <fullName evidence="8">ABC transporter substrate-binding protein</fullName>
    </submittedName>
</protein>
<keyword evidence="3" id="KW-0813">Transport</keyword>
<dbReference type="SUPFAM" id="SSF53850">
    <property type="entry name" value="Periplasmic binding protein-like II"/>
    <property type="match status" value="1"/>
</dbReference>
<dbReference type="Gene3D" id="3.10.105.10">
    <property type="entry name" value="Dipeptide-binding Protein, Domain 3"/>
    <property type="match status" value="1"/>
</dbReference>
<evidence type="ECO:0000259" key="7">
    <source>
        <dbReference type="Pfam" id="PF00496"/>
    </source>
</evidence>
<keyword evidence="9" id="KW-1185">Reference proteome</keyword>
<dbReference type="GO" id="GO:0015833">
    <property type="term" value="P:peptide transport"/>
    <property type="evidence" value="ECO:0007669"/>
    <property type="project" value="TreeGrafter"/>
</dbReference>
<feature type="transmembrane region" description="Helical" evidence="6">
    <location>
        <begin position="606"/>
        <end position="625"/>
    </location>
</feature>
<keyword evidence="6" id="KW-0472">Membrane</keyword>
<dbReference type="PANTHER" id="PTHR30290">
    <property type="entry name" value="PERIPLASMIC BINDING COMPONENT OF ABC TRANSPORTER"/>
    <property type="match status" value="1"/>
</dbReference>
<keyword evidence="6" id="KW-0812">Transmembrane</keyword>
<dbReference type="GO" id="GO:0043190">
    <property type="term" value="C:ATP-binding cassette (ABC) transporter complex"/>
    <property type="evidence" value="ECO:0007669"/>
    <property type="project" value="InterPro"/>
</dbReference>
<keyword evidence="4" id="KW-0732">Signal</keyword>